<organism evidence="1 2">
    <name type="scientific">Neoroseomonas terrae</name>
    <dbReference type="NCBI Taxonomy" id="424799"/>
    <lineage>
        <taxon>Bacteria</taxon>
        <taxon>Pseudomonadati</taxon>
        <taxon>Pseudomonadota</taxon>
        <taxon>Alphaproteobacteria</taxon>
        <taxon>Acetobacterales</taxon>
        <taxon>Acetobacteraceae</taxon>
        <taxon>Neoroseomonas</taxon>
    </lineage>
</organism>
<name>A0ABS5ECC6_9PROT</name>
<dbReference type="Proteomes" id="UP000698752">
    <property type="component" value="Unassembled WGS sequence"/>
</dbReference>
<sequence length="87" mass="9652">MESRSTTELVEFRYPFLISARPNPLPAGRYRVHIEEEMLDGLSFPAWRRTSMTIAQQGLSSGRLLQAYSTTPTELAAVLAADGAVRP</sequence>
<reference evidence="2" key="1">
    <citation type="journal article" date="2021" name="Syst. Appl. Microbiol.">
        <title>Roseomonas hellenica sp. nov., isolated from roots of wild-growing Alkanna tinctoria.</title>
        <authorList>
            <person name="Rat A."/>
            <person name="Naranjo H.D."/>
            <person name="Lebbe L."/>
            <person name="Cnockaert M."/>
            <person name="Krigas N."/>
            <person name="Grigoriadou K."/>
            <person name="Maloupa E."/>
            <person name="Willems A."/>
        </authorList>
    </citation>
    <scope>NUCLEOTIDE SEQUENCE [LARGE SCALE GENOMIC DNA]</scope>
    <source>
        <strain evidence="2">LMG 31159</strain>
    </source>
</reference>
<proteinExistence type="predicted"/>
<accession>A0ABS5ECC6</accession>
<evidence type="ECO:0000313" key="2">
    <source>
        <dbReference type="Proteomes" id="UP000698752"/>
    </source>
</evidence>
<evidence type="ECO:0000313" key="1">
    <source>
        <dbReference type="EMBL" id="MBR0648671.1"/>
    </source>
</evidence>
<keyword evidence="2" id="KW-1185">Reference proteome</keyword>
<dbReference type="RefSeq" id="WP_211866024.1">
    <property type="nucleotide sequence ID" value="NZ_JAAEDI010000003.1"/>
</dbReference>
<protein>
    <submittedName>
        <fullName evidence="1">Uncharacterized protein</fullName>
    </submittedName>
</protein>
<dbReference type="EMBL" id="JAAEDI010000003">
    <property type="protein sequence ID" value="MBR0648671.1"/>
    <property type="molecule type" value="Genomic_DNA"/>
</dbReference>
<comment type="caution">
    <text evidence="1">The sequence shown here is derived from an EMBL/GenBank/DDBJ whole genome shotgun (WGS) entry which is preliminary data.</text>
</comment>
<gene>
    <name evidence="1" type="ORF">GXW78_03285</name>
</gene>